<dbReference type="GO" id="GO:0010468">
    <property type="term" value="P:regulation of gene expression"/>
    <property type="evidence" value="ECO:0007669"/>
    <property type="project" value="UniProtKB-ARBA"/>
</dbReference>
<dbReference type="InterPro" id="IPR001650">
    <property type="entry name" value="Helicase_C-like"/>
</dbReference>
<feature type="compositionally biased region" description="Basic residues" evidence="16">
    <location>
        <begin position="76"/>
        <end position="85"/>
    </location>
</feature>
<name>A0A6J2WVD9_CHACN</name>
<dbReference type="OrthoDB" id="2020972at2759"/>
<dbReference type="GO" id="GO:0004386">
    <property type="term" value="F:helicase activity"/>
    <property type="evidence" value="ECO:0007669"/>
    <property type="project" value="UniProtKB-KW"/>
</dbReference>
<dbReference type="GO" id="GO:0016887">
    <property type="term" value="F:ATP hydrolysis activity"/>
    <property type="evidence" value="ECO:0007669"/>
    <property type="project" value="InterPro"/>
</dbReference>
<dbReference type="GO" id="GO:0003677">
    <property type="term" value="F:DNA binding"/>
    <property type="evidence" value="ECO:0007669"/>
    <property type="project" value="UniProtKB-KW"/>
</dbReference>
<keyword evidence="11" id="KW-0067">ATP-binding</keyword>
<dbReference type="Pfam" id="PF26143">
    <property type="entry name" value="ATRX_C"/>
    <property type="match status" value="1"/>
</dbReference>
<accession>A0A6J2WVD9</accession>
<feature type="region of interest" description="Disordered" evidence="16">
    <location>
        <begin position="297"/>
        <end position="329"/>
    </location>
</feature>
<feature type="compositionally biased region" description="Basic and acidic residues" evidence="16">
    <location>
        <begin position="137"/>
        <end position="158"/>
    </location>
</feature>
<dbReference type="GO" id="GO:0000781">
    <property type="term" value="C:chromosome, telomeric region"/>
    <property type="evidence" value="ECO:0007669"/>
    <property type="project" value="UniProtKB-SubCell"/>
</dbReference>
<keyword evidence="8" id="KW-0378">Hydrolase</keyword>
<dbReference type="Pfam" id="PF00271">
    <property type="entry name" value="Helicase_C"/>
    <property type="match status" value="1"/>
</dbReference>
<feature type="compositionally biased region" description="Acidic residues" evidence="16">
    <location>
        <begin position="503"/>
        <end position="516"/>
    </location>
</feature>
<keyword evidence="4" id="KW-0158">Chromosome</keyword>
<dbReference type="CDD" id="cd18793">
    <property type="entry name" value="SF2_C_SNF"/>
    <property type="match status" value="1"/>
</dbReference>
<feature type="compositionally biased region" description="Low complexity" evidence="16">
    <location>
        <begin position="638"/>
        <end position="649"/>
    </location>
</feature>
<keyword evidence="12" id="KW-0779">Telomere</keyword>
<feature type="compositionally biased region" description="Low complexity" evidence="16">
    <location>
        <begin position="95"/>
        <end position="111"/>
    </location>
</feature>
<dbReference type="PROSITE" id="PS51194">
    <property type="entry name" value="HELICASE_CTER"/>
    <property type="match status" value="1"/>
</dbReference>
<dbReference type="RefSeq" id="XP_030648162.1">
    <property type="nucleotide sequence ID" value="XM_030792302.1"/>
</dbReference>
<evidence type="ECO:0000256" key="15">
    <source>
        <dbReference type="ARBA" id="ARBA00031106"/>
    </source>
</evidence>
<evidence type="ECO:0000256" key="9">
    <source>
        <dbReference type="ARBA" id="ARBA00022806"/>
    </source>
</evidence>
<dbReference type="InterPro" id="IPR044574">
    <property type="entry name" value="ARIP4-like"/>
</dbReference>
<gene>
    <name evidence="21" type="primary">atrxl</name>
</gene>
<evidence type="ECO:0000256" key="8">
    <source>
        <dbReference type="ARBA" id="ARBA00022801"/>
    </source>
</evidence>
<feature type="domain" description="PHD-type" evidence="19">
    <location>
        <begin position="161"/>
        <end position="298"/>
    </location>
</feature>
<feature type="region of interest" description="Disordered" evidence="16">
    <location>
        <begin position="404"/>
        <end position="429"/>
    </location>
</feature>
<proteinExistence type="inferred from homology"/>
<dbReference type="SMART" id="SM00487">
    <property type="entry name" value="DEXDc"/>
    <property type="match status" value="1"/>
</dbReference>
<evidence type="ECO:0000256" key="11">
    <source>
        <dbReference type="ARBA" id="ARBA00022840"/>
    </source>
</evidence>
<dbReference type="Pfam" id="PF00176">
    <property type="entry name" value="SNF2-rel_dom"/>
    <property type="match status" value="1"/>
</dbReference>
<feature type="compositionally biased region" description="Low complexity" evidence="16">
    <location>
        <begin position="127"/>
        <end position="136"/>
    </location>
</feature>
<evidence type="ECO:0000256" key="12">
    <source>
        <dbReference type="ARBA" id="ARBA00022895"/>
    </source>
</evidence>
<dbReference type="InterPro" id="IPR038718">
    <property type="entry name" value="SNF2-like_sf"/>
</dbReference>
<dbReference type="InterPro" id="IPR014001">
    <property type="entry name" value="Helicase_ATP-bd"/>
</dbReference>
<comment type="similarity">
    <text evidence="3">Belongs to the SNF2/RAD54 helicase family.</text>
</comment>
<feature type="compositionally biased region" description="Basic and acidic residues" evidence="16">
    <location>
        <begin position="1311"/>
        <end position="1349"/>
    </location>
</feature>
<dbReference type="GO" id="GO:0005634">
    <property type="term" value="C:nucleus"/>
    <property type="evidence" value="ECO:0007669"/>
    <property type="project" value="UniProtKB-SubCell"/>
</dbReference>
<keyword evidence="7" id="KW-0863">Zinc-finger</keyword>
<evidence type="ECO:0000256" key="3">
    <source>
        <dbReference type="ARBA" id="ARBA00007025"/>
    </source>
</evidence>
<evidence type="ECO:0000256" key="10">
    <source>
        <dbReference type="ARBA" id="ARBA00022833"/>
    </source>
</evidence>
<evidence type="ECO:0000259" key="17">
    <source>
        <dbReference type="PROSITE" id="PS51192"/>
    </source>
</evidence>
<reference evidence="21" key="1">
    <citation type="submission" date="2025-08" db="UniProtKB">
        <authorList>
            <consortium name="RefSeq"/>
        </authorList>
    </citation>
    <scope>IDENTIFICATION</scope>
</reference>
<feature type="region of interest" description="Disordered" evidence="16">
    <location>
        <begin position="742"/>
        <end position="795"/>
    </location>
</feature>
<feature type="region of interest" description="Disordered" evidence="16">
    <location>
        <begin position="57"/>
        <end position="158"/>
    </location>
</feature>
<feature type="compositionally biased region" description="Low complexity" evidence="16">
    <location>
        <begin position="1773"/>
        <end position="1782"/>
    </location>
</feature>
<dbReference type="InterPro" id="IPR041430">
    <property type="entry name" value="ADD_ATRX"/>
</dbReference>
<evidence type="ECO:0000313" key="21">
    <source>
        <dbReference type="RefSeq" id="XP_030648162.1"/>
    </source>
</evidence>
<dbReference type="Pfam" id="PF17981">
    <property type="entry name" value="ADD_ATRX"/>
    <property type="match status" value="1"/>
</dbReference>
<evidence type="ECO:0000256" key="6">
    <source>
        <dbReference type="ARBA" id="ARBA00022741"/>
    </source>
</evidence>
<dbReference type="InterPro" id="IPR027417">
    <property type="entry name" value="P-loop_NTPase"/>
</dbReference>
<feature type="compositionally biased region" description="Polar residues" evidence="16">
    <location>
        <begin position="1752"/>
        <end position="1764"/>
    </location>
</feature>
<dbReference type="Gene3D" id="3.30.40.10">
    <property type="entry name" value="Zinc/RING finger domain, C3HC4 (zinc finger)"/>
    <property type="match status" value="1"/>
</dbReference>
<comment type="subcellular location">
    <subcellularLocation>
        <location evidence="2">Chromosome</location>
        <location evidence="2">Telomere</location>
    </subcellularLocation>
    <subcellularLocation>
        <location evidence="1">Nucleus</location>
    </subcellularLocation>
</comment>
<dbReference type="SUPFAM" id="SSF57903">
    <property type="entry name" value="FYVE/PHD zinc finger"/>
    <property type="match status" value="1"/>
</dbReference>
<feature type="compositionally biased region" description="Gly residues" evidence="16">
    <location>
        <begin position="309"/>
        <end position="325"/>
    </location>
</feature>
<feature type="region of interest" description="Disordered" evidence="16">
    <location>
        <begin position="893"/>
        <end position="924"/>
    </location>
</feature>
<evidence type="ECO:0000259" key="19">
    <source>
        <dbReference type="PROSITE" id="PS51533"/>
    </source>
</evidence>
<feature type="compositionally biased region" description="Basic and acidic residues" evidence="16">
    <location>
        <begin position="486"/>
        <end position="502"/>
    </location>
</feature>
<keyword evidence="14" id="KW-0539">Nucleus</keyword>
<dbReference type="InterPro" id="IPR000330">
    <property type="entry name" value="SNF2_N"/>
</dbReference>
<feature type="compositionally biased region" description="Acidic residues" evidence="16">
    <location>
        <begin position="593"/>
        <end position="605"/>
    </location>
</feature>
<feature type="region of interest" description="Disordered" evidence="16">
    <location>
        <begin position="472"/>
        <end position="726"/>
    </location>
</feature>
<dbReference type="InterPro" id="IPR025766">
    <property type="entry name" value="ADD"/>
</dbReference>
<feature type="compositionally biased region" description="Basic and acidic residues" evidence="16">
    <location>
        <begin position="66"/>
        <end position="75"/>
    </location>
</feature>
<dbReference type="GO" id="GO:0005524">
    <property type="term" value="F:ATP binding"/>
    <property type="evidence" value="ECO:0007669"/>
    <property type="project" value="UniProtKB-KW"/>
</dbReference>
<dbReference type="GeneID" id="115828342"/>
<dbReference type="InterPro" id="IPR011011">
    <property type="entry name" value="Znf_FYVE_PHD"/>
</dbReference>
<dbReference type="Gene3D" id="3.40.50.300">
    <property type="entry name" value="P-loop containing nucleotide triphosphate hydrolases"/>
    <property type="match status" value="1"/>
</dbReference>
<dbReference type="PROSITE" id="PS51192">
    <property type="entry name" value="HELICASE_ATP_BIND_1"/>
    <property type="match status" value="1"/>
</dbReference>
<evidence type="ECO:0000259" key="18">
    <source>
        <dbReference type="PROSITE" id="PS51194"/>
    </source>
</evidence>
<keyword evidence="13" id="KW-0238">DNA-binding</keyword>
<feature type="compositionally biased region" description="Basic and acidic residues" evidence="16">
    <location>
        <begin position="760"/>
        <end position="777"/>
    </location>
</feature>
<evidence type="ECO:0000256" key="16">
    <source>
        <dbReference type="SAM" id="MobiDB-lite"/>
    </source>
</evidence>
<dbReference type="PROSITE" id="PS51533">
    <property type="entry name" value="ADD"/>
    <property type="match status" value="1"/>
</dbReference>
<sequence length="1794" mass="201675">MSTEVLSPECGGGGSGGKLDALVGKLHEYLAVSTQEGSVFSQPGHWSGEMAKDFIKQQTSAGAVEEASRPSENRKSHSSCSRRKPSVVIRHTGLDESNASSESTTEDAASNNSYSDPDLTSLPKGTVVVRPEPVSSEVRDDFRGPEFRSKRAGKPHREFSDRRRGFELERVNCTACGQQVNHFQKDSVFQHPVLKVLICKSCFRYYMSDDISKDSEGMDEQCRWCAEGGNLIGCDYCSNAFCKKCVLRNLGRKELSAIMDEDRKWYCYVCSPEPLLDLVLACDSVLQNLEQLWARKRPRHDSDRPGPFRGAGGARGRARGRGYGGTTSLATSSLSHRMQHLVDMTTTLSRSFVTFMQSGGEEEGEEEEDETLRVNWLQGFRNVLEDLRRAHDALQDALDSQVVGGKHSQVGGGGCDMDAQRPRGRGRPRVKFRAAQPTGVMKELVVKLTPVTMTTELSAVKNAAVGEDEQQAVLKRGDNQPLNKNQTEKQEEEKNEADQGREEEMDGVDEEEEGDEVSICPLSEESKRSPRVKTTPRRRPDDWQSQSDEHLAECPAPGPAQRVAVDRTVLVEDSDSDEMPAILRQTAAMATTEGEDGVDSDEDQDTSAVRKQHLFGLMKTTPPSQDRANRKRKLTERTSSTSSSSSSSTGTQDSKRRLRGRPRKVARTDARSDTSSCDTGDTDSDDQKIKPLTEGISLLGSGTFQQSSGDEGDGRPSLSLALEDDDPENRIAKQILLTQIRANHSSCEDSSSDGESESETAQRAESEVSQRTDRETEGSETDESREEEGGLNQDHEHKMILFNIVKSTALPLTAQTVKLNLQSPDTVTLCYVTRSPSQTLPQKALRTLSSRDHPVPEQMESSMSRYMSQEGLSKGRRQIRAILEESQLAAETQQALREEEERRKRLAQREEEERRERDAHSDPEVQLISVSKGPAPLILEHQKDTHVPLVEVHPHLVSKLKLHQREGVRFMWNCCCESVQKVKTSVGSGCILAHCMGLGKTLQVVTFLHTVLLCEKLGFKTALVLCPLNTVLNWLSEFHKWQQGMRGPTLMVMVLDRGKVTGGRAKTLALWQRSGGVIIMGYEMFRNLTHGNSKKSQTHRDTFRAALLNPGPDFVVCDEGHVLKNEMSVISQAMSTIRTRRRIILTGTPLQNNLSEYHCMVNFIKENLLGSLREFRNRFMNPIQNGQCADSTPADVQLMKNRAHVLHSLLAGCVQRRDYSVLTQFLPPKHEYVLAVRMTPLQCQLYTHYLKNYTGQCGVRSLFQDVQLLSQIWTHPWCLQLAYRNKEGGRDNPARVTKDMRKYFVKDEKKREEGADADKAEGRDNSVRDVERTEESSTAHPTEEVREDVGSALQGPRPGWYQEFVSASDATVLEHSGKMVLLFEILRCAEELQEKVLVFSQSLVSLDLIEEFLQYVNDAKKRNQPSSYKGRLSWERHVDYYRLDGSTTALARKNSAQKFNNNQNKRGRLFLISTRAGSLGINLVAANRVVLFDASWNPSHDIQSIFRVYRFGQIRPVFVYRLLAQGTMEQKIYERQVAKQSLSSRVLDEQQIERHFTHSQLSDLYRFHPEPASDHTANTTTLLQDSILAALLEKCGSYIVSYHEHDSLLDHKEDEELSEEERRAAWAEYHAEKNQTYQHSSLSKYSLASLCRKTNEELEMLLMQNRQGLKDLLQRIIPSFSLEQHVENLMKANPGLTRDKALPMAVSCLKNAEKEQRSREELYQQKLNEQQTLIVNVQKILSSRKSCASHGTQPIAITQPTNHKPPTAADPRTVTSPPSSTPKAHRDVFVIDLL</sequence>
<dbReference type="InterPro" id="IPR049730">
    <property type="entry name" value="SNF2/RAD54-like_C"/>
</dbReference>
<protein>
    <recommendedName>
        <fullName evidence="15">ATP-dependent helicase ATRX</fullName>
    </recommendedName>
</protein>
<evidence type="ECO:0000256" key="4">
    <source>
        <dbReference type="ARBA" id="ARBA00022454"/>
    </source>
</evidence>
<keyword evidence="6" id="KW-0547">Nucleotide-binding</keyword>
<dbReference type="InParanoid" id="A0A6J2WVD9"/>
<keyword evidence="5" id="KW-0479">Metal-binding</keyword>
<dbReference type="InterPro" id="IPR058901">
    <property type="entry name" value="ATRX_C"/>
</dbReference>
<dbReference type="PANTHER" id="PTHR45797">
    <property type="entry name" value="RAD54-LIKE"/>
    <property type="match status" value="1"/>
</dbReference>
<dbReference type="CTD" id="568580"/>
<evidence type="ECO:0000256" key="13">
    <source>
        <dbReference type="ARBA" id="ARBA00023125"/>
    </source>
</evidence>
<keyword evidence="9" id="KW-0347">Helicase</keyword>
<dbReference type="Proteomes" id="UP000504632">
    <property type="component" value="Chromosome 15"/>
</dbReference>
<dbReference type="GO" id="GO:0008270">
    <property type="term" value="F:zinc ion binding"/>
    <property type="evidence" value="ECO:0007669"/>
    <property type="project" value="UniProtKB-KW"/>
</dbReference>
<dbReference type="SUPFAM" id="SSF52540">
    <property type="entry name" value="P-loop containing nucleoside triphosphate hydrolases"/>
    <property type="match status" value="2"/>
</dbReference>
<dbReference type="Gene3D" id="3.40.50.10810">
    <property type="entry name" value="Tandem AAA-ATPase domain"/>
    <property type="match status" value="1"/>
</dbReference>
<feature type="domain" description="Helicase ATP-binding" evidence="17">
    <location>
        <begin position="981"/>
        <end position="1167"/>
    </location>
</feature>
<feature type="compositionally biased region" description="Basic residues" evidence="16">
    <location>
        <begin position="656"/>
        <end position="665"/>
    </location>
</feature>
<evidence type="ECO:0000256" key="14">
    <source>
        <dbReference type="ARBA" id="ARBA00023242"/>
    </source>
</evidence>
<dbReference type="InterPro" id="IPR013083">
    <property type="entry name" value="Znf_RING/FYVE/PHD"/>
</dbReference>
<keyword evidence="20" id="KW-1185">Reference proteome</keyword>
<evidence type="ECO:0000256" key="5">
    <source>
        <dbReference type="ARBA" id="ARBA00022723"/>
    </source>
</evidence>
<evidence type="ECO:0000313" key="20">
    <source>
        <dbReference type="Proteomes" id="UP000504632"/>
    </source>
</evidence>
<feature type="region of interest" description="Disordered" evidence="16">
    <location>
        <begin position="1752"/>
        <end position="1786"/>
    </location>
</feature>
<evidence type="ECO:0000256" key="7">
    <source>
        <dbReference type="ARBA" id="ARBA00022771"/>
    </source>
</evidence>
<feature type="compositionally biased region" description="Basic and acidic residues" evidence="16">
    <location>
        <begin position="896"/>
        <end position="923"/>
    </location>
</feature>
<evidence type="ECO:0000256" key="1">
    <source>
        <dbReference type="ARBA" id="ARBA00004123"/>
    </source>
</evidence>
<feature type="compositionally biased region" description="Basic and acidic residues" evidence="16">
    <location>
        <begin position="538"/>
        <end position="552"/>
    </location>
</feature>
<keyword evidence="10" id="KW-0862">Zinc</keyword>
<evidence type="ECO:0000256" key="2">
    <source>
        <dbReference type="ARBA" id="ARBA00004574"/>
    </source>
</evidence>
<organism evidence="20 21">
    <name type="scientific">Chanos chanos</name>
    <name type="common">Milkfish</name>
    <name type="synonym">Mugil chanos</name>
    <dbReference type="NCBI Taxonomy" id="29144"/>
    <lineage>
        <taxon>Eukaryota</taxon>
        <taxon>Metazoa</taxon>
        <taxon>Chordata</taxon>
        <taxon>Craniata</taxon>
        <taxon>Vertebrata</taxon>
        <taxon>Euteleostomi</taxon>
        <taxon>Actinopterygii</taxon>
        <taxon>Neopterygii</taxon>
        <taxon>Teleostei</taxon>
        <taxon>Ostariophysi</taxon>
        <taxon>Gonorynchiformes</taxon>
        <taxon>Chanidae</taxon>
        <taxon>Chanos</taxon>
    </lineage>
</organism>
<feature type="domain" description="Helicase C-terminal" evidence="18">
    <location>
        <begin position="1384"/>
        <end position="1553"/>
    </location>
</feature>
<dbReference type="SMART" id="SM00490">
    <property type="entry name" value="HELICc"/>
    <property type="match status" value="1"/>
</dbReference>
<feature type="compositionally biased region" description="Polar residues" evidence="16">
    <location>
        <begin position="700"/>
        <end position="709"/>
    </location>
</feature>
<dbReference type="CDD" id="cd11726">
    <property type="entry name" value="ADDz_ATRX"/>
    <property type="match status" value="1"/>
</dbReference>
<dbReference type="PANTHER" id="PTHR45797:SF3">
    <property type="entry name" value="TRANSCRIPTIONAL REGULATOR ATRX HOMOLOG"/>
    <property type="match status" value="1"/>
</dbReference>
<feature type="region of interest" description="Disordered" evidence="16">
    <location>
        <begin position="1311"/>
        <end position="1352"/>
    </location>
</feature>